<evidence type="ECO:0000313" key="1">
    <source>
        <dbReference type="EMBL" id="MBM3222773.1"/>
    </source>
</evidence>
<name>A0A937VYA7_UNCTE</name>
<dbReference type="Gene3D" id="3.40.830.10">
    <property type="entry name" value="LigB-like"/>
    <property type="match status" value="1"/>
</dbReference>
<evidence type="ECO:0000313" key="2">
    <source>
        <dbReference type="Proteomes" id="UP000712673"/>
    </source>
</evidence>
<protein>
    <submittedName>
        <fullName evidence="1">Extradiol ring-cleavage dioxygenase</fullName>
    </submittedName>
</protein>
<sequence>MADILGVGMTHFPGLVGTDTRGSASLARVLKYNTRIPAEKKDPQSWSEGMRHEFGDDEGLTASMAHRQRLVAGFRKLRTAIDAFQPDFLLIWGDDQYENFKEDIIPSFCVLAWDDIVCQPLKRRPSNAWGEPQDTVFKYRGCPQQGRYLASKLLEQDIDMAYAYKPLHQEDGLGHAFVNTLLFLDYDRTGLPYPVLPFQVNCYGSKVIRNRGGAEEFSPEPDPPGPSPRRCMEVGAATARVLRDSPWRVAVIASSSWSHAFLTEKTSWLHPDIEADRARFDEFRRADWAAWRSVTTAQIEASGQQEMLNWFCLAGAMAELGRQPEIVDWVESWTQNSNKCLAIFQP</sequence>
<keyword evidence="1" id="KW-0560">Oxidoreductase</keyword>
<reference evidence="1" key="1">
    <citation type="submission" date="2019-03" db="EMBL/GenBank/DDBJ databases">
        <title>Lake Tanganyika Metagenome-Assembled Genomes (MAGs).</title>
        <authorList>
            <person name="Tran P."/>
        </authorList>
    </citation>
    <scope>NUCLEOTIDE SEQUENCE</scope>
    <source>
        <strain evidence="1">K_DeepCast_65m_m2_066</strain>
    </source>
</reference>
<accession>A0A937VYA7</accession>
<keyword evidence="1" id="KW-0223">Dioxygenase</keyword>
<dbReference type="Proteomes" id="UP000712673">
    <property type="component" value="Unassembled WGS sequence"/>
</dbReference>
<organism evidence="1 2">
    <name type="scientific">Tectimicrobiota bacterium</name>
    <dbReference type="NCBI Taxonomy" id="2528274"/>
    <lineage>
        <taxon>Bacteria</taxon>
        <taxon>Pseudomonadati</taxon>
        <taxon>Nitrospinota/Tectimicrobiota group</taxon>
        <taxon>Candidatus Tectimicrobiota</taxon>
    </lineage>
</organism>
<comment type="caution">
    <text evidence="1">The sequence shown here is derived from an EMBL/GenBank/DDBJ whole genome shotgun (WGS) entry which is preliminary data.</text>
</comment>
<gene>
    <name evidence="1" type="ORF">FJZ47_03075</name>
</gene>
<dbReference type="EMBL" id="VGLS01000053">
    <property type="protein sequence ID" value="MBM3222773.1"/>
    <property type="molecule type" value="Genomic_DNA"/>
</dbReference>
<proteinExistence type="predicted"/>
<dbReference type="GO" id="GO:0051213">
    <property type="term" value="F:dioxygenase activity"/>
    <property type="evidence" value="ECO:0007669"/>
    <property type="project" value="UniProtKB-KW"/>
</dbReference>
<dbReference type="AlphaFoldDB" id="A0A937VYA7"/>
<dbReference type="SUPFAM" id="SSF53213">
    <property type="entry name" value="LigB-like"/>
    <property type="match status" value="1"/>
</dbReference>